<dbReference type="HOGENOM" id="CLU_2825706_0_0_9"/>
<dbReference type="EMBL" id="AGEY01000191">
    <property type="protein sequence ID" value="EHL96110.1"/>
    <property type="molecule type" value="Genomic_DNA"/>
</dbReference>
<evidence type="ECO:0000313" key="3">
    <source>
        <dbReference type="Proteomes" id="UP000004625"/>
    </source>
</evidence>
<feature type="region of interest" description="Disordered" evidence="1">
    <location>
        <begin position="1"/>
        <end position="21"/>
    </location>
</feature>
<evidence type="ECO:0000256" key="1">
    <source>
        <dbReference type="SAM" id="MobiDB-lite"/>
    </source>
</evidence>
<sequence>MLSPGPPIFNDHDSSQLSPNNRVTQLSNSNILIKLSYLTLIVNGAVKEPVLTAHKKTPPINLSGAH</sequence>
<reference evidence="2 3" key="1">
    <citation type="submission" date="2011-09" db="EMBL/GenBank/DDBJ databases">
        <authorList>
            <person name="Weinstock G."/>
            <person name="Sodergren E."/>
            <person name="Clifton S."/>
            <person name="Fulton L."/>
            <person name="Fulton B."/>
            <person name="Courtney L."/>
            <person name="Fronick C."/>
            <person name="Harrison M."/>
            <person name="Strong C."/>
            <person name="Farmer C."/>
            <person name="Delahaunty K."/>
            <person name="Markovic C."/>
            <person name="Hall O."/>
            <person name="Minx P."/>
            <person name="Tomlinson C."/>
            <person name="Mitreva M."/>
            <person name="Hou S."/>
            <person name="Chen J."/>
            <person name="Wollam A."/>
            <person name="Pepin K.H."/>
            <person name="Johnson M."/>
            <person name="Bhonagiri V."/>
            <person name="Zhang X."/>
            <person name="Suruliraj S."/>
            <person name="Warren W."/>
            <person name="Chinwalla A."/>
            <person name="Mardis E.R."/>
            <person name="Wilson R.K."/>
        </authorList>
    </citation>
    <scope>NUCLEOTIDE SEQUENCE [LARGE SCALE GENOMIC DNA]</scope>
    <source>
        <strain evidence="2 3">F0439</strain>
    </source>
</reference>
<proteinExistence type="predicted"/>
<organism evidence="2 3">
    <name type="scientific">Lentilactobacillus parafarraginis F0439</name>
    <dbReference type="NCBI Taxonomy" id="797515"/>
    <lineage>
        <taxon>Bacteria</taxon>
        <taxon>Bacillati</taxon>
        <taxon>Bacillota</taxon>
        <taxon>Bacilli</taxon>
        <taxon>Lactobacillales</taxon>
        <taxon>Lactobacillaceae</taxon>
        <taxon>Lentilactobacillus</taxon>
    </lineage>
</organism>
<keyword evidence="3" id="KW-1185">Reference proteome</keyword>
<accession>G9ZRZ9</accession>
<comment type="caution">
    <text evidence="2">The sequence shown here is derived from an EMBL/GenBank/DDBJ whole genome shotgun (WGS) entry which is preliminary data.</text>
</comment>
<protein>
    <submittedName>
        <fullName evidence="2">Uncharacterized protein</fullName>
    </submittedName>
</protein>
<name>G9ZRZ9_9LACO</name>
<dbReference type="AlphaFoldDB" id="G9ZRZ9"/>
<dbReference type="Proteomes" id="UP000004625">
    <property type="component" value="Unassembled WGS sequence"/>
</dbReference>
<gene>
    <name evidence="2" type="ORF">HMPREF9103_02516</name>
</gene>
<evidence type="ECO:0000313" key="2">
    <source>
        <dbReference type="EMBL" id="EHL96110.1"/>
    </source>
</evidence>